<evidence type="ECO:0000313" key="2">
    <source>
        <dbReference type="Proteomes" id="UP000322234"/>
    </source>
</evidence>
<dbReference type="AlphaFoldDB" id="A0A6B0RS21"/>
<evidence type="ECO:0000313" key="1">
    <source>
        <dbReference type="EMBL" id="MXQ92878.1"/>
    </source>
</evidence>
<proteinExistence type="predicted"/>
<keyword evidence="2" id="KW-1185">Reference proteome</keyword>
<dbReference type="EMBL" id="VBQZ03000088">
    <property type="protein sequence ID" value="MXQ92878.1"/>
    <property type="molecule type" value="Genomic_DNA"/>
</dbReference>
<organism evidence="1 2">
    <name type="scientific">Bos mutus</name>
    <name type="common">wild yak</name>
    <dbReference type="NCBI Taxonomy" id="72004"/>
    <lineage>
        <taxon>Eukaryota</taxon>
        <taxon>Metazoa</taxon>
        <taxon>Chordata</taxon>
        <taxon>Craniata</taxon>
        <taxon>Vertebrata</taxon>
        <taxon>Euteleostomi</taxon>
        <taxon>Mammalia</taxon>
        <taxon>Eutheria</taxon>
        <taxon>Laurasiatheria</taxon>
        <taxon>Artiodactyla</taxon>
        <taxon>Ruminantia</taxon>
        <taxon>Pecora</taxon>
        <taxon>Bovidae</taxon>
        <taxon>Bovinae</taxon>
        <taxon>Bos</taxon>
    </lineage>
</organism>
<reference evidence="1" key="1">
    <citation type="submission" date="2019-10" db="EMBL/GenBank/DDBJ databases">
        <title>The sequence and de novo assembly of the wild yak genome.</title>
        <authorList>
            <person name="Liu Y."/>
        </authorList>
    </citation>
    <scope>NUCLEOTIDE SEQUENCE [LARGE SCALE GENOMIC DNA]</scope>
    <source>
        <strain evidence="1">WY2019</strain>
    </source>
</reference>
<dbReference type="Proteomes" id="UP000322234">
    <property type="component" value="Unassembled WGS sequence"/>
</dbReference>
<name>A0A6B0RS21_9CETA</name>
<gene>
    <name evidence="1" type="ORF">E5288_WYG011808</name>
</gene>
<comment type="caution">
    <text evidence="1">The sequence shown here is derived from an EMBL/GenBank/DDBJ whole genome shotgun (WGS) entry which is preliminary data.</text>
</comment>
<accession>A0A6B0RS21</accession>
<sequence>MAVAISDNGAKMEDILSFVYLSSDCRYKIPSADEFCNLPVKIPNTFNDDKLPQGKAFCLIVVTSQISLVFSDTVFLVCTLIRLALQNNAYRQLASKIISGTRNLKTLKNEKNEDTYLNYEERYIPFEDNKDKKV</sequence>
<protein>
    <submittedName>
        <fullName evidence="1">Uncharacterized protein</fullName>
    </submittedName>
</protein>